<evidence type="ECO:0000256" key="1">
    <source>
        <dbReference type="ARBA" id="ARBA00023015"/>
    </source>
</evidence>
<accession>A0A6G8F1L6</accession>
<gene>
    <name evidence="5" type="ORF">Prevot485_3240</name>
</gene>
<reference evidence="5" key="1">
    <citation type="journal article" date="2020" name="J. ISSAAS">
        <title>Lactobacilli and other gastrointestinal microbiota of Peromyscus leucopus, reservoir host for agents of Lyme disease and other zoonoses in North America.</title>
        <authorList>
            <person name="Milovic A."/>
            <person name="Bassam K."/>
            <person name="Shao H."/>
            <person name="Chatzistamou I."/>
            <person name="Tufts D.M."/>
            <person name="Diuk-Wasser M."/>
            <person name="Barbour A.G."/>
        </authorList>
    </citation>
    <scope>NUCLEOTIDE SEQUENCE</scope>
    <source>
        <strain evidence="5">LL70</strain>
    </source>
</reference>
<dbReference type="GO" id="GO:0003700">
    <property type="term" value="F:DNA-binding transcription factor activity"/>
    <property type="evidence" value="ECO:0007669"/>
    <property type="project" value="InterPro"/>
</dbReference>
<dbReference type="InterPro" id="IPR018060">
    <property type="entry name" value="HTH_AraC"/>
</dbReference>
<evidence type="ECO:0000256" key="2">
    <source>
        <dbReference type="ARBA" id="ARBA00023125"/>
    </source>
</evidence>
<keyword evidence="1" id="KW-0805">Transcription regulation</keyword>
<dbReference type="PANTHER" id="PTHR43280:SF32">
    <property type="entry name" value="TRANSCRIPTIONAL REGULATORY PROTEIN"/>
    <property type="match status" value="1"/>
</dbReference>
<dbReference type="Pfam" id="PF02311">
    <property type="entry name" value="AraC_binding"/>
    <property type="match status" value="1"/>
</dbReference>
<evidence type="ECO:0000313" key="5">
    <source>
        <dbReference type="EMBL" id="QIM10225.1"/>
    </source>
</evidence>
<dbReference type="PRINTS" id="PR00032">
    <property type="entry name" value="HTHARAC"/>
</dbReference>
<keyword evidence="3" id="KW-0804">Transcription</keyword>
<dbReference type="AlphaFoldDB" id="A0A6G8F1L6"/>
<feature type="domain" description="HTH araC/xylS-type" evidence="4">
    <location>
        <begin position="175"/>
        <end position="273"/>
    </location>
</feature>
<sequence length="278" mass="32698">MELSVDYMPDAFLHDDMDNDAPHVHTFYEIIWFREGGGTHTVDFKVYPIVDNTLFFLSPGQVHFFDHAVAHKGILIKFCTDFLKEEHTDEDVYIKYNLFNAFNLQPCCTINEETAQRLLLVLRKLEEEQANESLMGHVDMLRSLTKIFLILIHRHCDRDSDNTLNETKSLHRLFMQFRKALEQHYRQLHTVKEYADRLNVSAKTLSNCVLESSGKTPLSFINDRITLEAKRLVRFSNMMIKEIADYLGFEDPSYFVKFFKRQTGFLPSSFREHEEITI</sequence>
<dbReference type="SUPFAM" id="SSF51215">
    <property type="entry name" value="Regulatory protein AraC"/>
    <property type="match status" value="1"/>
</dbReference>
<proteinExistence type="predicted"/>
<dbReference type="InterPro" id="IPR020449">
    <property type="entry name" value="Tscrpt_reg_AraC-type_HTH"/>
</dbReference>
<dbReference type="InterPro" id="IPR003313">
    <property type="entry name" value="AraC-bd"/>
</dbReference>
<dbReference type="InterPro" id="IPR037923">
    <property type="entry name" value="HTH-like"/>
</dbReference>
<dbReference type="Gene3D" id="1.10.10.60">
    <property type="entry name" value="Homeodomain-like"/>
    <property type="match status" value="1"/>
</dbReference>
<protein>
    <submittedName>
        <fullName evidence="5">AraC family transcriptional regulator</fullName>
    </submittedName>
</protein>
<dbReference type="PANTHER" id="PTHR43280">
    <property type="entry name" value="ARAC-FAMILY TRANSCRIPTIONAL REGULATOR"/>
    <property type="match status" value="1"/>
</dbReference>
<keyword evidence="2" id="KW-0238">DNA-binding</keyword>
<dbReference type="PROSITE" id="PS01124">
    <property type="entry name" value="HTH_ARAC_FAMILY_2"/>
    <property type="match status" value="1"/>
</dbReference>
<evidence type="ECO:0000259" key="4">
    <source>
        <dbReference type="PROSITE" id="PS01124"/>
    </source>
</evidence>
<name>A0A6G8F1L6_9BACT</name>
<dbReference type="Pfam" id="PF12833">
    <property type="entry name" value="HTH_18"/>
    <property type="match status" value="1"/>
</dbReference>
<dbReference type="InterPro" id="IPR009057">
    <property type="entry name" value="Homeodomain-like_sf"/>
</dbReference>
<dbReference type="SUPFAM" id="SSF46689">
    <property type="entry name" value="Homeodomain-like"/>
    <property type="match status" value="1"/>
</dbReference>
<organism evidence="5">
    <name type="scientific">uncultured Prevotella sp</name>
    <dbReference type="NCBI Taxonomy" id="159272"/>
    <lineage>
        <taxon>Bacteria</taxon>
        <taxon>Pseudomonadati</taxon>
        <taxon>Bacteroidota</taxon>
        <taxon>Bacteroidia</taxon>
        <taxon>Bacteroidales</taxon>
        <taxon>Prevotellaceae</taxon>
        <taxon>Prevotella</taxon>
        <taxon>environmental samples</taxon>
    </lineage>
</organism>
<dbReference type="SMART" id="SM00342">
    <property type="entry name" value="HTH_ARAC"/>
    <property type="match status" value="1"/>
</dbReference>
<dbReference type="EMBL" id="MN990733">
    <property type="protein sequence ID" value="QIM10225.1"/>
    <property type="molecule type" value="Genomic_DNA"/>
</dbReference>
<dbReference type="GO" id="GO:0043565">
    <property type="term" value="F:sequence-specific DNA binding"/>
    <property type="evidence" value="ECO:0007669"/>
    <property type="project" value="InterPro"/>
</dbReference>
<evidence type="ECO:0000256" key="3">
    <source>
        <dbReference type="ARBA" id="ARBA00023163"/>
    </source>
</evidence>